<dbReference type="RefSeq" id="WP_143371487.1">
    <property type="nucleotide sequence ID" value="NZ_VJVZ01000001.1"/>
</dbReference>
<feature type="domain" description="HTH araC/xylS-type" evidence="4">
    <location>
        <begin position="196"/>
        <end position="302"/>
    </location>
</feature>
<dbReference type="EMBL" id="VJVZ01000001">
    <property type="protein sequence ID" value="TRW27261.1"/>
    <property type="molecule type" value="Genomic_DNA"/>
</dbReference>
<dbReference type="SUPFAM" id="SSF51215">
    <property type="entry name" value="Regulatory protein AraC"/>
    <property type="match status" value="1"/>
</dbReference>
<organism evidence="5 6">
    <name type="scientific">Flavobacterium zepuense</name>
    <dbReference type="NCBI Taxonomy" id="2593302"/>
    <lineage>
        <taxon>Bacteria</taxon>
        <taxon>Pseudomonadati</taxon>
        <taxon>Bacteroidota</taxon>
        <taxon>Flavobacteriia</taxon>
        <taxon>Flavobacteriales</taxon>
        <taxon>Flavobacteriaceae</taxon>
        <taxon>Flavobacterium</taxon>
    </lineage>
</organism>
<sequence>MEPLLTSVLKFTDCLTFMDLAVPGYINRDDFAIIRLDELCMQSPYQTPVFRPDYFSIIVIPEGRATYTVGNEVFALQSGQILFTRPHTFISGKWHSVGKAYQISFTKQFLLQYWPMDIDEIQKLDNAKNYATGNVNGSMNNFENICLDIYDEAVSNAPYKHEVITNLIINLLLLIRQQQYRQDPVSCTKKHNGYASAFLQAIEDNFSSIAAGETTIVFRVNDYADSQKLNANYLSKLVAAGTGKTVNQWIDEKLIGEIKYLLKYTNKPMREIAEQYGFTDLNYFYSYFKRQTQNAPGLFRKGFNFTQNNLANTNTLAHT</sequence>
<dbReference type="OrthoDB" id="646090at2"/>
<dbReference type="Proteomes" id="UP000320643">
    <property type="component" value="Unassembled WGS sequence"/>
</dbReference>
<proteinExistence type="predicted"/>
<dbReference type="InterPro" id="IPR037923">
    <property type="entry name" value="HTH-like"/>
</dbReference>
<evidence type="ECO:0000256" key="3">
    <source>
        <dbReference type="ARBA" id="ARBA00023163"/>
    </source>
</evidence>
<keyword evidence="1" id="KW-0805">Transcription regulation</keyword>
<name>A0A552V9W8_9FLAO</name>
<dbReference type="PANTHER" id="PTHR43280:SF32">
    <property type="entry name" value="TRANSCRIPTIONAL REGULATORY PROTEIN"/>
    <property type="match status" value="1"/>
</dbReference>
<protein>
    <submittedName>
        <fullName evidence="5">AraC family transcriptional regulator</fullName>
    </submittedName>
</protein>
<accession>A0A552V9W8</accession>
<dbReference type="PANTHER" id="PTHR43280">
    <property type="entry name" value="ARAC-FAMILY TRANSCRIPTIONAL REGULATOR"/>
    <property type="match status" value="1"/>
</dbReference>
<dbReference type="InterPro" id="IPR009057">
    <property type="entry name" value="Homeodomain-like_sf"/>
</dbReference>
<dbReference type="PROSITE" id="PS01124">
    <property type="entry name" value="HTH_ARAC_FAMILY_2"/>
    <property type="match status" value="1"/>
</dbReference>
<dbReference type="SMART" id="SM00342">
    <property type="entry name" value="HTH_ARAC"/>
    <property type="match status" value="1"/>
</dbReference>
<dbReference type="SUPFAM" id="SSF46689">
    <property type="entry name" value="Homeodomain-like"/>
    <property type="match status" value="1"/>
</dbReference>
<keyword evidence="6" id="KW-1185">Reference proteome</keyword>
<dbReference type="GO" id="GO:0043565">
    <property type="term" value="F:sequence-specific DNA binding"/>
    <property type="evidence" value="ECO:0007669"/>
    <property type="project" value="InterPro"/>
</dbReference>
<evidence type="ECO:0000313" key="5">
    <source>
        <dbReference type="EMBL" id="TRW27261.1"/>
    </source>
</evidence>
<evidence type="ECO:0000256" key="2">
    <source>
        <dbReference type="ARBA" id="ARBA00023125"/>
    </source>
</evidence>
<dbReference type="Pfam" id="PF12833">
    <property type="entry name" value="HTH_18"/>
    <property type="match status" value="1"/>
</dbReference>
<comment type="caution">
    <text evidence="5">The sequence shown here is derived from an EMBL/GenBank/DDBJ whole genome shotgun (WGS) entry which is preliminary data.</text>
</comment>
<gene>
    <name evidence="5" type="ORF">FMM05_01080</name>
</gene>
<reference evidence="5 6" key="1">
    <citation type="submission" date="2019-07" db="EMBL/GenBank/DDBJ databases">
        <title>Flavobacterium sp. nov., isolated from glacier ice.</title>
        <authorList>
            <person name="Liu Q."/>
            <person name="Xin Y.-H."/>
        </authorList>
    </citation>
    <scope>NUCLEOTIDE SEQUENCE [LARGE SCALE GENOMIC DNA]</scope>
    <source>
        <strain evidence="5 6">ZT4R6</strain>
    </source>
</reference>
<keyword evidence="3" id="KW-0804">Transcription</keyword>
<dbReference type="GO" id="GO:0003700">
    <property type="term" value="F:DNA-binding transcription factor activity"/>
    <property type="evidence" value="ECO:0007669"/>
    <property type="project" value="InterPro"/>
</dbReference>
<evidence type="ECO:0000256" key="1">
    <source>
        <dbReference type="ARBA" id="ARBA00023015"/>
    </source>
</evidence>
<dbReference type="AlphaFoldDB" id="A0A552V9W8"/>
<keyword evidence="2" id="KW-0238">DNA-binding</keyword>
<dbReference type="Gene3D" id="1.10.10.60">
    <property type="entry name" value="Homeodomain-like"/>
    <property type="match status" value="1"/>
</dbReference>
<dbReference type="InterPro" id="IPR018060">
    <property type="entry name" value="HTH_AraC"/>
</dbReference>
<evidence type="ECO:0000259" key="4">
    <source>
        <dbReference type="PROSITE" id="PS01124"/>
    </source>
</evidence>
<evidence type="ECO:0000313" key="6">
    <source>
        <dbReference type="Proteomes" id="UP000320643"/>
    </source>
</evidence>